<organism evidence="2 3">
    <name type="scientific">Candidatus Blautia gallistercoris</name>
    <dbReference type="NCBI Taxonomy" id="2838490"/>
    <lineage>
        <taxon>Bacteria</taxon>
        <taxon>Bacillati</taxon>
        <taxon>Bacillota</taxon>
        <taxon>Clostridia</taxon>
        <taxon>Lachnospirales</taxon>
        <taxon>Lachnospiraceae</taxon>
        <taxon>Blautia</taxon>
    </lineage>
</organism>
<protein>
    <submittedName>
        <fullName evidence="2">Helix-turn-helix domain-containing protein</fullName>
    </submittedName>
</protein>
<dbReference type="InterPro" id="IPR025736">
    <property type="entry name" value="PucR_C-HTH_dom"/>
</dbReference>
<dbReference type="Proteomes" id="UP000886817">
    <property type="component" value="Unassembled WGS sequence"/>
</dbReference>
<proteinExistence type="predicted"/>
<name>A0A9D1WHV6_9FIRM</name>
<reference evidence="2" key="1">
    <citation type="journal article" date="2021" name="PeerJ">
        <title>Extensive microbial diversity within the chicken gut microbiome revealed by metagenomics and culture.</title>
        <authorList>
            <person name="Gilroy R."/>
            <person name="Ravi A."/>
            <person name="Getino M."/>
            <person name="Pursley I."/>
            <person name="Horton D.L."/>
            <person name="Alikhan N.F."/>
            <person name="Baker D."/>
            <person name="Gharbi K."/>
            <person name="Hall N."/>
            <person name="Watson M."/>
            <person name="Adriaenssens E.M."/>
            <person name="Foster-Nyarko E."/>
            <person name="Jarju S."/>
            <person name="Secka A."/>
            <person name="Antonio M."/>
            <person name="Oren A."/>
            <person name="Chaudhuri R.R."/>
            <person name="La Ragione R."/>
            <person name="Hildebrand F."/>
            <person name="Pallen M.J."/>
        </authorList>
    </citation>
    <scope>NUCLEOTIDE SEQUENCE</scope>
    <source>
        <strain evidence="2">ChiSjej1B19-8411</strain>
    </source>
</reference>
<dbReference type="Pfam" id="PF13556">
    <property type="entry name" value="HTH_30"/>
    <property type="match status" value="1"/>
</dbReference>
<accession>A0A9D1WHV6</accession>
<dbReference type="PANTHER" id="PTHR33744:SF15">
    <property type="entry name" value="CARBOHYDRATE DIACID REGULATOR"/>
    <property type="match status" value="1"/>
</dbReference>
<evidence type="ECO:0000313" key="2">
    <source>
        <dbReference type="EMBL" id="HIX58457.1"/>
    </source>
</evidence>
<gene>
    <name evidence="2" type="ORF">IAA45_01900</name>
</gene>
<dbReference type="InterPro" id="IPR051448">
    <property type="entry name" value="CdaR-like_regulators"/>
</dbReference>
<dbReference type="PANTHER" id="PTHR33744">
    <property type="entry name" value="CARBOHYDRATE DIACID REGULATOR"/>
    <property type="match status" value="1"/>
</dbReference>
<feature type="non-terminal residue" evidence="2">
    <location>
        <position position="1"/>
    </location>
</feature>
<comment type="caution">
    <text evidence="2">The sequence shown here is derived from an EMBL/GenBank/DDBJ whole genome shotgun (WGS) entry which is preliminary data.</text>
</comment>
<dbReference type="InterPro" id="IPR042070">
    <property type="entry name" value="PucR_C-HTH_sf"/>
</dbReference>
<dbReference type="EMBL" id="DXEX01000050">
    <property type="protein sequence ID" value="HIX58457.1"/>
    <property type="molecule type" value="Genomic_DNA"/>
</dbReference>
<feature type="domain" description="PucR C-terminal helix-turn-helix" evidence="1">
    <location>
        <begin position="394"/>
        <end position="443"/>
    </location>
</feature>
<evidence type="ECO:0000259" key="1">
    <source>
        <dbReference type="Pfam" id="PF13556"/>
    </source>
</evidence>
<dbReference type="Gene3D" id="1.10.10.2840">
    <property type="entry name" value="PucR C-terminal helix-turn-helix domain"/>
    <property type="match status" value="1"/>
</dbReference>
<reference evidence="2" key="2">
    <citation type="submission" date="2021-04" db="EMBL/GenBank/DDBJ databases">
        <authorList>
            <person name="Gilroy R."/>
        </authorList>
    </citation>
    <scope>NUCLEOTIDE SEQUENCE</scope>
    <source>
        <strain evidence="2">ChiSjej1B19-8411</strain>
    </source>
</reference>
<evidence type="ECO:0000313" key="3">
    <source>
        <dbReference type="Proteomes" id="UP000886817"/>
    </source>
</evidence>
<sequence>RFLSGNLSEMLADFMYLGEASDYISDKQYDQAYIVVHQKNYILFFHADFEDLLNSLLSAFDFYVTWEHRMIHAATSRLSLQKIINLSHEVLDNPVTVTDIEGNISALNSAGVPADDLYWQYKQSSGQEHPAVLLEQWFAPDGTPIHELSRTPQLVQNVQQGQPPLIMLYLFQDEEPVAVFYILVVNRDLLAMDMQLANEISKYLTFSDEFIKQNVQLRSMDMLLQEFLEQQLEQDTQGEAAAEKLRKSTGSEQWRLALLRHARRNDRIYLKSMIRTLKTMLKVPCTLYHEDILLLVPESRQDEILDFLSRQISSGSLFLAFSMPSTDFFSLPLRYEQVLFTIRQSGEKPGIYKCETFAFPYVKEQAAQLLTATRLSHPALTILDEYDCMHHTALRETLSVFLLKQCNILETARAMYVHRNTIKYRISKIRELTGISFEDEQDFQYLCLSDWLL</sequence>
<dbReference type="AlphaFoldDB" id="A0A9D1WHV6"/>